<feature type="transmembrane region" description="Helical" evidence="8">
    <location>
        <begin position="358"/>
        <end position="381"/>
    </location>
</feature>
<dbReference type="GO" id="GO:0034204">
    <property type="term" value="P:lipid translocation"/>
    <property type="evidence" value="ECO:0007669"/>
    <property type="project" value="TreeGrafter"/>
</dbReference>
<evidence type="ECO:0000256" key="4">
    <source>
        <dbReference type="ARBA" id="ARBA00022960"/>
    </source>
</evidence>
<feature type="transmembrane region" description="Helical" evidence="8">
    <location>
        <begin position="7"/>
        <end position="28"/>
    </location>
</feature>
<evidence type="ECO:0000256" key="1">
    <source>
        <dbReference type="ARBA" id="ARBA00004651"/>
    </source>
</evidence>
<feature type="transmembrane region" description="Helical" evidence="8">
    <location>
        <begin position="325"/>
        <end position="352"/>
    </location>
</feature>
<keyword evidence="7 8" id="KW-0472">Membrane</keyword>
<evidence type="ECO:0000256" key="5">
    <source>
        <dbReference type="ARBA" id="ARBA00022984"/>
    </source>
</evidence>
<evidence type="ECO:0000256" key="6">
    <source>
        <dbReference type="ARBA" id="ARBA00022989"/>
    </source>
</evidence>
<dbReference type="Proteomes" id="UP000269438">
    <property type="component" value="Unassembled WGS sequence"/>
</dbReference>
<feature type="transmembrane region" description="Helical" evidence="8">
    <location>
        <begin position="193"/>
        <end position="217"/>
    </location>
</feature>
<dbReference type="InterPro" id="IPR051050">
    <property type="entry name" value="Lipid_II_flippase_MurJ/MviN"/>
</dbReference>
<feature type="transmembrane region" description="Helical" evidence="8">
    <location>
        <begin position="87"/>
        <end position="110"/>
    </location>
</feature>
<keyword evidence="4" id="KW-0133">Cell shape</keyword>
<feature type="transmembrane region" description="Helical" evidence="8">
    <location>
        <begin position="244"/>
        <end position="263"/>
    </location>
</feature>
<dbReference type="AlphaFoldDB" id="A0A3L7AUU8"/>
<organism evidence="9 10">
    <name type="scientific">Mycetocola lacteus</name>
    <dbReference type="NCBI Taxonomy" id="76637"/>
    <lineage>
        <taxon>Bacteria</taxon>
        <taxon>Bacillati</taxon>
        <taxon>Actinomycetota</taxon>
        <taxon>Actinomycetes</taxon>
        <taxon>Micrococcales</taxon>
        <taxon>Microbacteriaceae</taxon>
        <taxon>Mycetocola</taxon>
    </lineage>
</organism>
<dbReference type="GO" id="GO:0015648">
    <property type="term" value="F:lipid-linked peptidoglycan transporter activity"/>
    <property type="evidence" value="ECO:0007669"/>
    <property type="project" value="TreeGrafter"/>
</dbReference>
<evidence type="ECO:0000256" key="8">
    <source>
        <dbReference type="SAM" id="Phobius"/>
    </source>
</evidence>
<keyword evidence="3 8" id="KW-0812">Transmembrane</keyword>
<comment type="caution">
    <text evidence="9">The sequence shown here is derived from an EMBL/GenBank/DDBJ whole genome shotgun (WGS) entry which is preliminary data.</text>
</comment>
<comment type="subcellular location">
    <subcellularLocation>
        <location evidence="1">Cell membrane</location>
        <topology evidence="1">Multi-pass membrane protein</topology>
    </subcellularLocation>
</comment>
<sequence>MAGIGRASAFLASGTMVSRVLGFIKAILIARTIGQVGVSGDAFATANILPNTIFTIIAGGVLSAILVPQIVKATVHADRGAAYINKLLTITLSVLAATTLVAMAAAPLLIKLWASSYGPEQAALATVFALWCLPQLFFYGLYSMLGEILNAHKIFGPFTWSPALNNVVAIAGLFVFIGMFGADSQGLRTASEWSPMMVAVLAGSATLGVAAQALILFRYWKVLGLRFRPDFAWRGVGLAETGKLAGWSFAMIMVTTAAGIVQSRVVSAASGPDNPSIFALQNAWLIFMLPHSVLAVSLTTAYFTRMAEHARALDYDKLKLDVSAALRNVSLMIVASAAILFTVAFPFGFLFTGSPSQAIGIGFVIIAFVVGLVPFCFLFVLQRTFYALGDTRTPFFFTVFQAVLFSVLAAGCLLLDKSVIGFGVALATSIAGTAQAFVAFFLLRRRLRGLDVQQIVNSMAIFTFSAIPATIVGVVSMLLMGGMNTGGWAFSSPITAIISMIIASGVTGGVYLLFLWILRARELATITAPFAKIVRRLRRA</sequence>
<name>A0A3L7AUU8_9MICO</name>
<keyword evidence="10" id="KW-1185">Reference proteome</keyword>
<feature type="transmembrane region" description="Helical" evidence="8">
    <location>
        <begin position="393"/>
        <end position="414"/>
    </location>
</feature>
<dbReference type="GO" id="GO:0009252">
    <property type="term" value="P:peptidoglycan biosynthetic process"/>
    <property type="evidence" value="ECO:0007669"/>
    <property type="project" value="UniProtKB-KW"/>
</dbReference>
<dbReference type="GO" id="GO:0005886">
    <property type="term" value="C:plasma membrane"/>
    <property type="evidence" value="ECO:0007669"/>
    <property type="project" value="UniProtKB-SubCell"/>
</dbReference>
<evidence type="ECO:0000256" key="3">
    <source>
        <dbReference type="ARBA" id="ARBA00022692"/>
    </source>
</evidence>
<feature type="transmembrane region" description="Helical" evidence="8">
    <location>
        <begin position="420"/>
        <end position="443"/>
    </location>
</feature>
<feature type="transmembrane region" description="Helical" evidence="8">
    <location>
        <begin position="494"/>
        <end position="518"/>
    </location>
</feature>
<feature type="transmembrane region" description="Helical" evidence="8">
    <location>
        <begin position="163"/>
        <end position="181"/>
    </location>
</feature>
<dbReference type="PRINTS" id="PR01806">
    <property type="entry name" value="VIRFACTRMVIN"/>
</dbReference>
<dbReference type="EMBL" id="RCUY01000002">
    <property type="protein sequence ID" value="RLP84267.1"/>
    <property type="molecule type" value="Genomic_DNA"/>
</dbReference>
<keyword evidence="5" id="KW-0573">Peptidoglycan synthesis</keyword>
<feature type="transmembrane region" description="Helical" evidence="8">
    <location>
        <begin position="283"/>
        <end position="304"/>
    </location>
</feature>
<keyword evidence="2" id="KW-1003">Cell membrane</keyword>
<protein>
    <submittedName>
        <fullName evidence="9">Murein biosynthesis integral membrane protein MurJ</fullName>
    </submittedName>
</protein>
<feature type="transmembrane region" description="Helical" evidence="8">
    <location>
        <begin position="122"/>
        <end position="142"/>
    </location>
</feature>
<accession>A0A3L7AUU8</accession>
<gene>
    <name evidence="9" type="ORF">D9V34_05325</name>
</gene>
<dbReference type="PANTHER" id="PTHR47019">
    <property type="entry name" value="LIPID II FLIPPASE MURJ"/>
    <property type="match status" value="1"/>
</dbReference>
<dbReference type="Pfam" id="PF03023">
    <property type="entry name" value="MurJ"/>
    <property type="match status" value="1"/>
</dbReference>
<proteinExistence type="predicted"/>
<reference evidence="9 10" key="1">
    <citation type="submission" date="2018-10" db="EMBL/GenBank/DDBJ databases">
        <authorList>
            <person name="Li J."/>
        </authorList>
    </citation>
    <scope>NUCLEOTIDE SEQUENCE [LARGE SCALE GENOMIC DNA]</scope>
    <source>
        <strain evidence="9 10">JCM 11654</strain>
    </source>
</reference>
<feature type="transmembrane region" description="Helical" evidence="8">
    <location>
        <begin position="455"/>
        <end position="482"/>
    </location>
</feature>
<keyword evidence="6 8" id="KW-1133">Transmembrane helix</keyword>
<dbReference type="InterPro" id="IPR004268">
    <property type="entry name" value="MurJ"/>
</dbReference>
<dbReference type="OrthoDB" id="9786339at2"/>
<evidence type="ECO:0000313" key="10">
    <source>
        <dbReference type="Proteomes" id="UP000269438"/>
    </source>
</evidence>
<dbReference type="GO" id="GO:0008360">
    <property type="term" value="P:regulation of cell shape"/>
    <property type="evidence" value="ECO:0007669"/>
    <property type="project" value="UniProtKB-KW"/>
</dbReference>
<evidence type="ECO:0000256" key="2">
    <source>
        <dbReference type="ARBA" id="ARBA00022475"/>
    </source>
</evidence>
<dbReference type="PANTHER" id="PTHR47019:SF1">
    <property type="entry name" value="LIPID II FLIPPASE MURJ"/>
    <property type="match status" value="1"/>
</dbReference>
<evidence type="ECO:0000313" key="9">
    <source>
        <dbReference type="EMBL" id="RLP84267.1"/>
    </source>
</evidence>
<feature type="transmembrane region" description="Helical" evidence="8">
    <location>
        <begin position="48"/>
        <end position="67"/>
    </location>
</feature>
<evidence type="ECO:0000256" key="7">
    <source>
        <dbReference type="ARBA" id="ARBA00023136"/>
    </source>
</evidence>